<keyword evidence="1" id="KW-0723">Serine/threonine-protein kinase</keyword>
<evidence type="ECO:0000259" key="2">
    <source>
        <dbReference type="PROSITE" id="PS50801"/>
    </source>
</evidence>
<keyword evidence="1" id="KW-0418">Kinase</keyword>
<keyword evidence="1" id="KW-0808">Transferase</keyword>
<reference evidence="3" key="1">
    <citation type="submission" date="2016-10" db="EMBL/GenBank/DDBJ databases">
        <title>Sequence of Gallionella enrichment culture.</title>
        <authorList>
            <person name="Poehlein A."/>
            <person name="Muehling M."/>
            <person name="Daniel R."/>
        </authorList>
    </citation>
    <scope>NUCLEOTIDE SEQUENCE</scope>
</reference>
<dbReference type="CDD" id="cd07043">
    <property type="entry name" value="STAS_anti-anti-sigma_factors"/>
    <property type="match status" value="1"/>
</dbReference>
<dbReference type="InterPro" id="IPR036890">
    <property type="entry name" value="HATPase_C_sf"/>
</dbReference>
<dbReference type="Pfam" id="PF13581">
    <property type="entry name" value="HATPase_c_2"/>
    <property type="match status" value="1"/>
</dbReference>
<name>A0A1J5RGA6_9ZZZZ</name>
<dbReference type="InterPro" id="IPR003594">
    <property type="entry name" value="HATPase_dom"/>
</dbReference>
<dbReference type="InterPro" id="IPR058548">
    <property type="entry name" value="MlaB-like_STAS"/>
</dbReference>
<dbReference type="SUPFAM" id="SSF55874">
    <property type="entry name" value="ATPase domain of HSP90 chaperone/DNA topoisomerase II/histidine kinase"/>
    <property type="match status" value="1"/>
</dbReference>
<evidence type="ECO:0000256" key="1">
    <source>
        <dbReference type="ARBA" id="ARBA00022527"/>
    </source>
</evidence>
<dbReference type="SUPFAM" id="SSF52091">
    <property type="entry name" value="SpoIIaa-like"/>
    <property type="match status" value="1"/>
</dbReference>
<proteinExistence type="predicted"/>
<feature type="domain" description="STAS" evidence="2">
    <location>
        <begin position="56"/>
        <end position="105"/>
    </location>
</feature>
<protein>
    <recommendedName>
        <fullName evidence="2">STAS domain-containing protein</fullName>
    </recommendedName>
</protein>
<organism evidence="3">
    <name type="scientific">mine drainage metagenome</name>
    <dbReference type="NCBI Taxonomy" id="410659"/>
    <lineage>
        <taxon>unclassified sequences</taxon>
        <taxon>metagenomes</taxon>
        <taxon>ecological metagenomes</taxon>
    </lineage>
</organism>
<dbReference type="PROSITE" id="PS50801">
    <property type="entry name" value="STAS"/>
    <property type="match status" value="1"/>
</dbReference>
<dbReference type="InterPro" id="IPR002645">
    <property type="entry name" value="STAS_dom"/>
</dbReference>
<gene>
    <name evidence="3" type="ORF">GALL_232570</name>
</gene>
<dbReference type="PANTHER" id="PTHR35526">
    <property type="entry name" value="ANTI-SIGMA-F FACTOR RSBW-RELATED"/>
    <property type="match status" value="1"/>
</dbReference>
<dbReference type="Gene3D" id="3.30.565.10">
    <property type="entry name" value="Histidine kinase-like ATPase, C-terminal domain"/>
    <property type="match status" value="1"/>
</dbReference>
<dbReference type="InterPro" id="IPR036513">
    <property type="entry name" value="STAS_dom_sf"/>
</dbReference>
<dbReference type="GO" id="GO:0004674">
    <property type="term" value="F:protein serine/threonine kinase activity"/>
    <property type="evidence" value="ECO:0007669"/>
    <property type="project" value="UniProtKB-KW"/>
</dbReference>
<dbReference type="InterPro" id="IPR050267">
    <property type="entry name" value="Anti-sigma-factor_SerPK"/>
</dbReference>
<dbReference type="PANTHER" id="PTHR35526:SF3">
    <property type="entry name" value="ANTI-SIGMA-F FACTOR RSBW"/>
    <property type="match status" value="1"/>
</dbReference>
<dbReference type="Pfam" id="PF13466">
    <property type="entry name" value="STAS_2"/>
    <property type="match status" value="1"/>
</dbReference>
<dbReference type="AlphaFoldDB" id="A0A1J5RGA6"/>
<evidence type="ECO:0000313" key="3">
    <source>
        <dbReference type="EMBL" id="OIQ94801.1"/>
    </source>
</evidence>
<sequence length="329" mass="35085">MAGPANRSDEFWFHQTAAEAPLGYRLVLGGRFTFRCHDAFSDVLAIIAWHGAADGLIDLSAVTFMDSSALWMLQVARDEAAGRGGSLLIRGAEGEARELLRLTRLDAPYRTDGRPQPAFLVADGQSWPQGSRPLLHAEATPDLLSKGLSAPYCGFIEGDKMPGARCLRAVQMGGLALSVSTGTACGMEVVQPFAEALQATLGGTDMSLVELCLAEAVGNAAIHGNLGIDGSLRSTRSGFEVFSQQMTARLQDPLMASRRIDVTMTPLDGDVFRLSVSDRGAGFDIEATRDIVAGPDAKHGRGLSLIRQIARDIYTEDGGRTLVMDFAQG</sequence>
<comment type="caution">
    <text evidence="3">The sequence shown here is derived from an EMBL/GenBank/DDBJ whole genome shotgun (WGS) entry which is preliminary data.</text>
</comment>
<accession>A0A1J5RGA6</accession>
<dbReference type="EMBL" id="MLJW01000179">
    <property type="protein sequence ID" value="OIQ94801.1"/>
    <property type="molecule type" value="Genomic_DNA"/>
</dbReference>
<dbReference type="Gene3D" id="3.30.750.24">
    <property type="entry name" value="STAS domain"/>
    <property type="match status" value="1"/>
</dbReference>